<evidence type="ECO:0000256" key="12">
    <source>
        <dbReference type="SAM" id="Phobius"/>
    </source>
</evidence>
<keyword evidence="11 12" id="KW-0472">Membrane</keyword>
<feature type="transmembrane region" description="Helical" evidence="12">
    <location>
        <begin position="233"/>
        <end position="252"/>
    </location>
</feature>
<sequence>MNFKMVLKSLGILLICEAIAITPSLAVSGIYNDGAMKSFAYTLLMLIAAGLALINLKPQSKSIYARDGFAIVGFGWVLVSFFGSLPFYLSGSIPSLVDSFFEAVSGFTTTGASILTEVESLPKSILFWRSFTHWVGGMGVLVLTLAILPSVGAGTLQIMKAESPGPNPGKLVPRVGKTAKILYGIYFVITVVQIIFLIIAGMPVFDACIHTFGTVGTGGFSSKNISVGAYNNVFAEVIITVFMLMCGANFSLYYQVIKGNFKALFKDGEFRFYIGVVSLSIILITIDLYGNIFSSVGESLRHSSFQVASIITTTGYSSTDFDKWPIFSKLILFFLMFIGGCAGSTGGGIKNIRILLLIKAMKTELMQIIHPRAVYPVRIGGRAVDERTLSEIKSFFFAYIFIFVAASLIVSLDDFDIVTTLSSVAATLGNIGPGFAVVGPMGNFSAMSVLSKMTLSFAMLIGRLEIYPILLLAMPGFWKKVSI</sequence>
<comment type="similarity">
    <text evidence="2">Belongs to the TrkH potassium transport family.</text>
</comment>
<keyword evidence="10" id="KW-0406">Ion transport</keyword>
<evidence type="ECO:0000256" key="2">
    <source>
        <dbReference type="ARBA" id="ARBA00009137"/>
    </source>
</evidence>
<evidence type="ECO:0000256" key="3">
    <source>
        <dbReference type="ARBA" id="ARBA00022448"/>
    </source>
</evidence>
<accession>A0ABT1NHY2</accession>
<evidence type="ECO:0000256" key="1">
    <source>
        <dbReference type="ARBA" id="ARBA00004429"/>
    </source>
</evidence>
<keyword evidence="9 12" id="KW-1133">Transmembrane helix</keyword>
<evidence type="ECO:0000256" key="4">
    <source>
        <dbReference type="ARBA" id="ARBA00022475"/>
    </source>
</evidence>
<evidence type="ECO:0000256" key="9">
    <source>
        <dbReference type="ARBA" id="ARBA00022989"/>
    </source>
</evidence>
<keyword evidence="8" id="KW-0630">Potassium</keyword>
<feature type="transmembrane region" description="Helical" evidence="12">
    <location>
        <begin position="68"/>
        <end position="89"/>
    </location>
</feature>
<evidence type="ECO:0000313" key="13">
    <source>
        <dbReference type="EMBL" id="MCQ1530895.1"/>
    </source>
</evidence>
<comment type="subcellular location">
    <subcellularLocation>
        <location evidence="1">Cell inner membrane</location>
        <topology evidence="1">Multi-pass membrane protein</topology>
    </subcellularLocation>
</comment>
<evidence type="ECO:0000313" key="14">
    <source>
        <dbReference type="Proteomes" id="UP001651880"/>
    </source>
</evidence>
<comment type="caution">
    <text evidence="13">The sequence shown here is derived from an EMBL/GenBank/DDBJ whole genome shotgun (WGS) entry which is preliminary data.</text>
</comment>
<feature type="transmembrane region" description="Helical" evidence="12">
    <location>
        <begin position="131"/>
        <end position="151"/>
    </location>
</feature>
<feature type="transmembrane region" description="Helical" evidence="12">
    <location>
        <begin position="457"/>
        <end position="478"/>
    </location>
</feature>
<feature type="transmembrane region" description="Helical" evidence="12">
    <location>
        <begin position="38"/>
        <end position="56"/>
    </location>
</feature>
<keyword evidence="5" id="KW-0997">Cell inner membrane</keyword>
<evidence type="ECO:0000256" key="11">
    <source>
        <dbReference type="ARBA" id="ARBA00023136"/>
    </source>
</evidence>
<feature type="transmembrane region" description="Helical" evidence="12">
    <location>
        <begin position="395"/>
        <end position="412"/>
    </location>
</feature>
<feature type="transmembrane region" description="Helical" evidence="12">
    <location>
        <begin position="424"/>
        <end position="445"/>
    </location>
</feature>
<dbReference type="Pfam" id="PF02386">
    <property type="entry name" value="TrkH"/>
    <property type="match status" value="1"/>
</dbReference>
<dbReference type="InterPro" id="IPR003445">
    <property type="entry name" value="Cat_transpt"/>
</dbReference>
<dbReference type="PIRSF" id="PIRSF006247">
    <property type="entry name" value="TrkH"/>
    <property type="match status" value="1"/>
</dbReference>
<keyword evidence="4" id="KW-1003">Cell membrane</keyword>
<proteinExistence type="inferred from homology"/>
<keyword evidence="6" id="KW-0633">Potassium transport</keyword>
<keyword evidence="14" id="KW-1185">Reference proteome</keyword>
<gene>
    <name evidence="13" type="ORF">LJD61_15285</name>
</gene>
<evidence type="ECO:0000256" key="6">
    <source>
        <dbReference type="ARBA" id="ARBA00022538"/>
    </source>
</evidence>
<evidence type="ECO:0000256" key="10">
    <source>
        <dbReference type="ARBA" id="ARBA00023065"/>
    </source>
</evidence>
<evidence type="ECO:0000256" key="7">
    <source>
        <dbReference type="ARBA" id="ARBA00022692"/>
    </source>
</evidence>
<keyword evidence="7 12" id="KW-0812">Transmembrane</keyword>
<feature type="transmembrane region" description="Helical" evidence="12">
    <location>
        <begin position="326"/>
        <end position="349"/>
    </location>
</feature>
<evidence type="ECO:0000256" key="8">
    <source>
        <dbReference type="ARBA" id="ARBA00022958"/>
    </source>
</evidence>
<feature type="transmembrane region" description="Helical" evidence="12">
    <location>
        <begin position="181"/>
        <end position="205"/>
    </location>
</feature>
<name>A0ABT1NHY2_9FIRM</name>
<dbReference type="RefSeq" id="WP_255228416.1">
    <property type="nucleotide sequence ID" value="NZ_JAJEKE010000016.1"/>
</dbReference>
<keyword evidence="3" id="KW-0813">Transport</keyword>
<evidence type="ECO:0000256" key="5">
    <source>
        <dbReference type="ARBA" id="ARBA00022519"/>
    </source>
</evidence>
<protein>
    <submittedName>
        <fullName evidence="13">TrkH family potassium uptake protein</fullName>
    </submittedName>
</protein>
<dbReference type="EMBL" id="JAJEKE010000016">
    <property type="protein sequence ID" value="MCQ1530895.1"/>
    <property type="molecule type" value="Genomic_DNA"/>
</dbReference>
<organism evidence="13 14">
    <name type="scientific">Lutispora saccharofermentans</name>
    <dbReference type="NCBI Taxonomy" id="3024236"/>
    <lineage>
        <taxon>Bacteria</taxon>
        <taxon>Bacillati</taxon>
        <taxon>Bacillota</taxon>
        <taxon>Clostridia</taxon>
        <taxon>Lutisporales</taxon>
        <taxon>Lutisporaceae</taxon>
        <taxon>Lutispora</taxon>
    </lineage>
</organism>
<dbReference type="InterPro" id="IPR004772">
    <property type="entry name" value="TrkH"/>
</dbReference>
<feature type="transmembrane region" description="Helical" evidence="12">
    <location>
        <begin position="272"/>
        <end position="292"/>
    </location>
</feature>
<reference evidence="13 14" key="1">
    <citation type="submission" date="2021-10" db="EMBL/GenBank/DDBJ databases">
        <title>Lutispora strain m25 sp. nov., a thermophilic, non-spore-forming bacterium isolated from a lab-scale methanogenic bioreactor digesting anaerobic sludge.</title>
        <authorList>
            <person name="El Houari A."/>
            <person name="Mcdonald J."/>
        </authorList>
    </citation>
    <scope>NUCLEOTIDE SEQUENCE [LARGE SCALE GENOMIC DNA]</scope>
    <source>
        <strain evidence="14">m25</strain>
    </source>
</reference>
<dbReference type="PANTHER" id="PTHR32024">
    <property type="entry name" value="TRK SYSTEM POTASSIUM UPTAKE PROTEIN TRKG-RELATED"/>
    <property type="match status" value="1"/>
</dbReference>
<dbReference type="Proteomes" id="UP001651880">
    <property type="component" value="Unassembled WGS sequence"/>
</dbReference>
<dbReference type="PANTHER" id="PTHR32024:SF2">
    <property type="entry name" value="TRK SYSTEM POTASSIUM UPTAKE PROTEIN TRKG-RELATED"/>
    <property type="match status" value="1"/>
</dbReference>